<feature type="compositionally biased region" description="Polar residues" evidence="5">
    <location>
        <begin position="265"/>
        <end position="284"/>
    </location>
</feature>
<evidence type="ECO:0000313" key="8">
    <source>
        <dbReference type="Proteomes" id="UP000729402"/>
    </source>
</evidence>
<dbReference type="Proteomes" id="UP000729402">
    <property type="component" value="Unassembled WGS sequence"/>
</dbReference>
<evidence type="ECO:0000256" key="4">
    <source>
        <dbReference type="PROSITE-ProRule" id="PRU00288"/>
    </source>
</evidence>
<feature type="compositionally biased region" description="Basic and acidic residues" evidence="5">
    <location>
        <begin position="128"/>
        <end position="149"/>
    </location>
</feature>
<organism evidence="7 8">
    <name type="scientific">Zizania palustris</name>
    <name type="common">Northern wild rice</name>
    <dbReference type="NCBI Taxonomy" id="103762"/>
    <lineage>
        <taxon>Eukaryota</taxon>
        <taxon>Viridiplantae</taxon>
        <taxon>Streptophyta</taxon>
        <taxon>Embryophyta</taxon>
        <taxon>Tracheophyta</taxon>
        <taxon>Spermatophyta</taxon>
        <taxon>Magnoliopsida</taxon>
        <taxon>Liliopsida</taxon>
        <taxon>Poales</taxon>
        <taxon>Poaceae</taxon>
        <taxon>BOP clade</taxon>
        <taxon>Oryzoideae</taxon>
        <taxon>Oryzeae</taxon>
        <taxon>Zizaniinae</taxon>
        <taxon>Zizania</taxon>
    </lineage>
</organism>
<evidence type="ECO:0000256" key="3">
    <source>
        <dbReference type="ARBA" id="ARBA00022833"/>
    </source>
</evidence>
<feature type="compositionally biased region" description="Low complexity" evidence="5">
    <location>
        <begin position="244"/>
        <end position="264"/>
    </location>
</feature>
<proteinExistence type="predicted"/>
<evidence type="ECO:0000259" key="6">
    <source>
        <dbReference type="PROSITE" id="PS50115"/>
    </source>
</evidence>
<evidence type="ECO:0000256" key="5">
    <source>
        <dbReference type="SAM" id="MobiDB-lite"/>
    </source>
</evidence>
<keyword evidence="3" id="KW-0862">Zinc</keyword>
<feature type="region of interest" description="Disordered" evidence="5">
    <location>
        <begin position="128"/>
        <end position="160"/>
    </location>
</feature>
<dbReference type="Pfam" id="PF01412">
    <property type="entry name" value="ArfGap"/>
    <property type="match status" value="1"/>
</dbReference>
<keyword evidence="8" id="KW-1185">Reference proteome</keyword>
<comment type="caution">
    <text evidence="7">The sequence shown here is derived from an EMBL/GenBank/DDBJ whole genome shotgun (WGS) entry which is preliminary data.</text>
</comment>
<dbReference type="PANTHER" id="PTHR46085">
    <property type="entry name" value="ARFGAP/RECO-RELATED"/>
    <property type="match status" value="1"/>
</dbReference>
<dbReference type="InterPro" id="IPR044820">
    <property type="entry name" value="AGD14-like"/>
</dbReference>
<reference evidence="7" key="1">
    <citation type="journal article" date="2021" name="bioRxiv">
        <title>Whole Genome Assembly and Annotation of Northern Wild Rice, Zizania palustris L., Supports a Whole Genome Duplication in the Zizania Genus.</title>
        <authorList>
            <person name="Haas M."/>
            <person name="Kono T."/>
            <person name="Macchietto M."/>
            <person name="Millas R."/>
            <person name="McGilp L."/>
            <person name="Shao M."/>
            <person name="Duquette J."/>
            <person name="Hirsch C.N."/>
            <person name="Kimball J."/>
        </authorList>
    </citation>
    <scope>NUCLEOTIDE SEQUENCE</scope>
    <source>
        <tissue evidence="7">Fresh leaf tissue</tissue>
    </source>
</reference>
<dbReference type="GO" id="GO:0005096">
    <property type="term" value="F:GTPase activator activity"/>
    <property type="evidence" value="ECO:0007669"/>
    <property type="project" value="InterPro"/>
</dbReference>
<dbReference type="CDD" id="cd08838">
    <property type="entry name" value="ArfGap_AGFG"/>
    <property type="match status" value="1"/>
</dbReference>
<feature type="domain" description="Arf-GAP" evidence="6">
    <location>
        <begin position="14"/>
        <end position="137"/>
    </location>
</feature>
<dbReference type="EMBL" id="JAAALK010000286">
    <property type="protein sequence ID" value="KAG8063559.1"/>
    <property type="molecule type" value="Genomic_DNA"/>
</dbReference>
<dbReference type="AlphaFoldDB" id="A0A8J5VY00"/>
<sequence length="555" mass="61634">MAAVASRKEEDRNERVVRGLLKLPPNRRCINCNGLGPQYVCTSFWTFICISCSGIHREFTHRVKSVSMSKFTTQEVEDLQNGGNQRARESFLKEFDAQKMKLPDSSNVNNLREFIKAVYVERRYAGGKFSERPPRDKQNQKNYEEDHRRANSYHSFSQSPPYDYQYEERHNGKQSVMLTRRPGSDRGHDGKMSGFAYSPQNLHEGMSEDQFTNEICGPRTSDCSGSSISDTFKTAPQSPNFLDNGSISSSMQQNQSNIQASSGNTQAELRTTSTGNKDSTSLRSGKSSLADMFFESDNAHRIQQNKDSFAPSFTAFSDVANDAQKDLFNEPVAQQQPVTGLDPPVDLFANLQPTTPSADRLPTAAPLMDNTGWATFDTSPEDKQSGVTEVSGIAAIGIDKQAVSCDLFSFERNDQLMWLQSSNTSRDNAFVTNQSAVKYTSSDASISQPWSAFSATSVSAQQASLDLSLTSSNSQEPKGPIDGNNLQLWHSFDDASGTMTHSLSSPQLQTNEHKNVDDISLTTNNPFTCNIPSEVPLFLSSFFWVLTDLIYFLVM</sequence>
<accession>A0A8J5VY00</accession>
<dbReference type="InterPro" id="IPR001164">
    <property type="entry name" value="ArfGAP_dom"/>
</dbReference>
<evidence type="ECO:0000256" key="2">
    <source>
        <dbReference type="ARBA" id="ARBA00022771"/>
    </source>
</evidence>
<dbReference type="PANTHER" id="PTHR46085:SF4">
    <property type="entry name" value="ADP-RIBOSYLATION FACTOR GTPASE-ACTIVATING PROTEIN AGD14-RELATED"/>
    <property type="match status" value="1"/>
</dbReference>
<gene>
    <name evidence="7" type="ORF">GUJ93_ZPchr0003g17078</name>
</gene>
<dbReference type="GO" id="GO:0008270">
    <property type="term" value="F:zinc ion binding"/>
    <property type="evidence" value="ECO:0007669"/>
    <property type="project" value="UniProtKB-KW"/>
</dbReference>
<dbReference type="OrthoDB" id="6036at2759"/>
<keyword evidence="2 4" id="KW-0863">Zinc-finger</keyword>
<feature type="compositionally biased region" description="Polar residues" evidence="5">
    <location>
        <begin position="222"/>
        <end position="243"/>
    </location>
</feature>
<dbReference type="PROSITE" id="PS50115">
    <property type="entry name" value="ARFGAP"/>
    <property type="match status" value="1"/>
</dbReference>
<protein>
    <recommendedName>
        <fullName evidence="6">Arf-GAP domain-containing protein</fullName>
    </recommendedName>
</protein>
<dbReference type="FunFam" id="1.10.220.150:FF:000005">
    <property type="entry name" value="Arf-GAP domain and FG repeat-containing protein 1"/>
    <property type="match status" value="1"/>
</dbReference>
<keyword evidence="1" id="KW-0479">Metal-binding</keyword>
<dbReference type="SMART" id="SM00105">
    <property type="entry name" value="ArfGap"/>
    <property type="match status" value="1"/>
</dbReference>
<evidence type="ECO:0000313" key="7">
    <source>
        <dbReference type="EMBL" id="KAG8063559.1"/>
    </source>
</evidence>
<name>A0A8J5VY00_ZIZPA</name>
<feature type="region of interest" description="Disordered" evidence="5">
    <location>
        <begin position="222"/>
        <end position="284"/>
    </location>
</feature>
<reference evidence="7" key="2">
    <citation type="submission" date="2021-02" db="EMBL/GenBank/DDBJ databases">
        <authorList>
            <person name="Kimball J.A."/>
            <person name="Haas M.W."/>
            <person name="Macchietto M."/>
            <person name="Kono T."/>
            <person name="Duquette J."/>
            <person name="Shao M."/>
        </authorList>
    </citation>
    <scope>NUCLEOTIDE SEQUENCE</scope>
    <source>
        <tissue evidence="7">Fresh leaf tissue</tissue>
    </source>
</reference>
<evidence type="ECO:0000256" key="1">
    <source>
        <dbReference type="ARBA" id="ARBA00022723"/>
    </source>
</evidence>